<evidence type="ECO:0000256" key="5">
    <source>
        <dbReference type="SAM" id="MobiDB-lite"/>
    </source>
</evidence>
<dbReference type="InterPro" id="IPR041495">
    <property type="entry name" value="Mub_B2"/>
</dbReference>
<protein>
    <submittedName>
        <fullName evidence="8">Mucus binding protein</fullName>
    </submittedName>
</protein>
<proteinExistence type="predicted"/>
<feature type="domain" description="Gram-positive cocci surface proteins LPxTG" evidence="7">
    <location>
        <begin position="2547"/>
        <end position="2580"/>
    </location>
</feature>
<dbReference type="Pfam" id="PF04650">
    <property type="entry name" value="YSIRK_signal"/>
    <property type="match status" value="1"/>
</dbReference>
<dbReference type="Gene3D" id="3.10.20.470">
    <property type="match status" value="3"/>
</dbReference>
<evidence type="ECO:0000259" key="7">
    <source>
        <dbReference type="PROSITE" id="PS50847"/>
    </source>
</evidence>
<feature type="compositionally biased region" description="Basic and acidic residues" evidence="5">
    <location>
        <begin position="133"/>
        <end position="147"/>
    </location>
</feature>
<dbReference type="InterPro" id="IPR005877">
    <property type="entry name" value="YSIRK_signal_dom"/>
</dbReference>
<feature type="compositionally biased region" description="Low complexity" evidence="5">
    <location>
        <begin position="2456"/>
        <end position="2484"/>
    </location>
</feature>
<keyword evidence="6" id="KW-1133">Transmembrane helix</keyword>
<keyword evidence="6" id="KW-0812">Transmembrane</keyword>
<evidence type="ECO:0000313" key="8">
    <source>
        <dbReference type="EMBL" id="KRM05866.1"/>
    </source>
</evidence>
<feature type="compositionally biased region" description="Basic and acidic residues" evidence="5">
    <location>
        <begin position="2494"/>
        <end position="2509"/>
    </location>
</feature>
<dbReference type="PATRIC" id="fig|1423767.3.peg.13"/>
<dbReference type="RefSeq" id="WP_269082118.1">
    <property type="nucleotide sequence ID" value="NZ_AZFU01000008.1"/>
</dbReference>
<dbReference type="Pfam" id="PF17966">
    <property type="entry name" value="Muc_B2"/>
    <property type="match status" value="4"/>
</dbReference>
<accession>A0A0R1VJU8</accession>
<dbReference type="Proteomes" id="UP000051307">
    <property type="component" value="Unassembled WGS sequence"/>
</dbReference>
<feature type="compositionally biased region" description="Low complexity" evidence="5">
    <location>
        <begin position="107"/>
        <end position="118"/>
    </location>
</feature>
<reference evidence="8 9" key="1">
    <citation type="journal article" date="2015" name="Genome Announc.">
        <title>Expanding the biotechnology potential of lactobacilli through comparative genomics of 213 strains and associated genera.</title>
        <authorList>
            <person name="Sun Z."/>
            <person name="Harris H.M."/>
            <person name="McCann A."/>
            <person name="Guo C."/>
            <person name="Argimon S."/>
            <person name="Zhang W."/>
            <person name="Yang X."/>
            <person name="Jeffery I.B."/>
            <person name="Cooney J.C."/>
            <person name="Kagawa T.F."/>
            <person name="Liu W."/>
            <person name="Song Y."/>
            <person name="Salvetti E."/>
            <person name="Wrobel A."/>
            <person name="Rasinkangas P."/>
            <person name="Parkhill J."/>
            <person name="Rea M.C."/>
            <person name="O'Sullivan O."/>
            <person name="Ritari J."/>
            <person name="Douillard F.P."/>
            <person name="Paul Ross R."/>
            <person name="Yang R."/>
            <person name="Briner A.E."/>
            <person name="Felis G.E."/>
            <person name="de Vos W.M."/>
            <person name="Barrangou R."/>
            <person name="Klaenhammer T.R."/>
            <person name="Caufield P.W."/>
            <person name="Cui Y."/>
            <person name="Zhang H."/>
            <person name="O'Toole P.W."/>
        </authorList>
    </citation>
    <scope>NUCLEOTIDE SEQUENCE [LARGE SCALE GENOMIC DNA]</scope>
    <source>
        <strain evidence="8 9">DSM 16761</strain>
    </source>
</reference>
<evidence type="ECO:0000313" key="9">
    <source>
        <dbReference type="Proteomes" id="UP000051307"/>
    </source>
</evidence>
<evidence type="ECO:0000256" key="4">
    <source>
        <dbReference type="ARBA" id="ARBA00023088"/>
    </source>
</evidence>
<dbReference type="PROSITE" id="PS50847">
    <property type="entry name" value="GRAM_POS_ANCHORING"/>
    <property type="match status" value="1"/>
</dbReference>
<dbReference type="InterPro" id="IPR041558">
    <property type="entry name" value="MucBP_2"/>
</dbReference>
<dbReference type="EMBL" id="AZFU01000008">
    <property type="protein sequence ID" value="KRM05866.1"/>
    <property type="molecule type" value="Genomic_DNA"/>
</dbReference>
<comment type="caution">
    <text evidence="8">The sequence shown here is derived from an EMBL/GenBank/DDBJ whole genome shotgun (WGS) entry which is preliminary data.</text>
</comment>
<dbReference type="Pfam" id="PF17965">
    <property type="entry name" value="MucBP_2"/>
    <property type="match status" value="2"/>
</dbReference>
<dbReference type="eggNOG" id="COG3266">
    <property type="taxonomic scope" value="Bacteria"/>
</dbReference>
<evidence type="ECO:0000256" key="1">
    <source>
        <dbReference type="ARBA" id="ARBA00022512"/>
    </source>
</evidence>
<feature type="compositionally biased region" description="Basic and acidic residues" evidence="5">
    <location>
        <begin position="2157"/>
        <end position="2166"/>
    </location>
</feature>
<name>A0A0R1VJU8_9LACO</name>
<evidence type="ECO:0000256" key="2">
    <source>
        <dbReference type="ARBA" id="ARBA00022525"/>
    </source>
</evidence>
<feature type="transmembrane region" description="Helical" evidence="6">
    <location>
        <begin position="2556"/>
        <end position="2573"/>
    </location>
</feature>
<keyword evidence="4" id="KW-0572">Peptidoglycan-anchor</keyword>
<keyword evidence="6" id="KW-0472">Membrane</keyword>
<dbReference type="NCBIfam" id="TIGR01167">
    <property type="entry name" value="LPXTG_anchor"/>
    <property type="match status" value="1"/>
</dbReference>
<organism evidence="8 9">
    <name type="scientific">Lactobacillus kitasatonis DSM 16761 = JCM 1039</name>
    <dbReference type="NCBI Taxonomy" id="1423767"/>
    <lineage>
        <taxon>Bacteria</taxon>
        <taxon>Bacillati</taxon>
        <taxon>Bacillota</taxon>
        <taxon>Bacilli</taxon>
        <taxon>Lactobacillales</taxon>
        <taxon>Lactobacillaceae</taxon>
        <taxon>Lactobacillus</taxon>
    </lineage>
</organism>
<feature type="compositionally biased region" description="Polar residues" evidence="5">
    <location>
        <begin position="44"/>
        <end position="58"/>
    </location>
</feature>
<sequence>MLFNKHAETKQRFGIRKLTIGATSVLLSTLFLTINNSQKVQAATAENGSSTTNSNNYLEQKDSKSTSNQNVTDPSAGNAQNSSPNQNRGDTADTTNGVEKTSATSDTAENTAKNTATTDLDGKTANEAAINKEVTDKPLKDDGQDKAKAAVEKVAAANMKFAAKPPASPSTPVLSQDSHDKNMSLSINSAELSNKTYDPEVITLNATNVHAGDKIVIKVKKGSAYDLKGENLPVGTVTFHDKDDYRVYELNITATGGKLAYKIIATKYNNYWGQPSPMPDTGVTDKDIQWSINGQDQAPLSFKQTIIPQLTADTVYIASSNGLAYGAPSNTIKQVIPNQDYNFGYILRENNGITQDGSFPSMNIHSAVNYGSTITIPVPENFLLNHDATIKANTELGLIDKGNADSQITITQAGIGQDIIITVPKGKGQQGSYGAQAYALTGKFVYDKDKLPEHDTTVAAKGHSFVDQTYTADGQKIHADGGIFKATIAGSDDHPEIGSLDISAKGAINSNELVLDSNPTNDPKVVNWFAYKNNNDDIKDAKIQLDLADGLHVTGIKTPKDLGTIYNNIGNIKSYTYEITLTNGKKVTGTVTAGETVSSTDNVGIRSIIFTPDTKTIGRNTKTDGLPNVGKISDQTANLSQNLFIAYGNLNDTYDDGTTKVKVDDKLTSSITIFGSNFKSKPDGTKVVSYTASGTQTIIDSSKFTASLGTWTYQPHTNPGQQNAGEIALSGGGSGNYSYIYEPIFYYVVPGNAVFSGNSVDRLNKNGNQSPSPIVTSYLVNGHQIVKVDYTGTNYQYNTATGANDSLHLDNANNQTGKTLPWEVYIYSKDIKIVTSGAKGQFLTASDAEKSGSSLKLDPNKFYYIGGGNWTTATASAMVMADSANGNKNNGLYFQQASSDDKGTNQMSFRVNVVNYDTQSDLRDAVGFVNLPTIGYNNSTLNFSLSGPVDANDQTVLYSTTTTDLPTDLHTKTPSTDHFLTEEQVKEKIAKGEMSWSDIKSIAIKYDTVKANTATKDIYIHGIDKNIAQDAGKVGKLAWGLYGGNGMVPLVNKNASTITVSGTSTIDVRLHYKDPHEKDQYINVPSMSKTYKDNDNDHPMNESDFSSIPTELIPKGYELVLKDGQAVKSIINNGGKTWTTDAPDGSAQFGKTVIYNFDHDTVQFELTPKIDKATQSIKHVVHFVTNDSSAHQLFDDQAVDVTVTQATNEVTGQKTYAASYMKDGKEVGLSVTKLDDGQISITFPAATIPSSKEYYVVDNTEDQASALTHTFTFTANSNSTIENTVKYAPVKQELQVQVYDDDSETPKKALDTQDTGAKVDFIGNSNAAFPSDLQTNLNKLKTYYEAKHYIVTLPLASGSFDDTDNGPGKDNDVQVLEVHLKHAKDVKTESIKVVREVTYSVDSKSPDAPKAPDAKVDTFDGVFSRTVTTDKVNTNVTKSDWSGTYTSVGVTSPKLADGYHPDKEVAAKATISADFLKNAGEDEIAKLMSDGLKVSDEVVYSADKQTVKIRVYDDTTDSELSPVTAKSELEGQGKNVEISLDGLTNSDIPAEFSDNINLLKSYYESKGYKFVSNTDIPAKFDATSNGTGQTDSTPQYVDIHLEHALSLEKETKTVTRKINYYDKNQNKLIGDANRKVTEAQTIGQKVDFERYAVRDQVTKQIIGYATPDQVTTTGDQTTLKQADGYTHTTGQASDATAGFIITSDSKTLPSQVNYDLSKYGYEAPTTADGASFAQVDEVTPKPTDDDTFVNVYYREKVVTVTVDNPPVEGQTVPGTDAKFPANDWSAQKATNTSTRTIHYVYDANTFVNGKDVSGQPVTGLNDIEQTVVFTRSAKINLVTGKVIYQGDWKAHNSTTTNQQGETITTDGGNSFTEVVSPSSKNGYLELKGYTPQQEVVNAAEVTHGVNAGDIYVKYVGNDSLVQIEYVDEDTRDALTVDKKTGKSGEKFEYSTTDLIKEYEKQGYELVHDGFTANDGNHNKETFDSYDDVPNGEYPETINQKWTVTLKHKTITVTSETPKDPTEKITDGDYSHDYPANVGQSDLNNTVSRNISFIFTDKPEGENQAFSPVTQEVSYKRDATIDLVKLAKGDADAVSYTNWEPKEAGKESFDNNPVQVVNGYVADYVVIPSQDVPKDENGKAQNGQDIVVKYSPVGKITPVDKDGHEIPDAPTPKYNNDPNDPTKTTTTGVPEIPGYHAEVPNVTPDNPLENTKVVYVKNTQVIDLVYVDTTTNTTLTTQNDVAHGDSGSTIPTSVTDTLNSTIQSYLDKGYVIDPDKVSGTVPDTFDFSDQTANGADKEHQVVTVYLKHGTVTVTGKDPKTPDDIIPDSNQNYPRGLTETDLSRTITRTIIVHYPSGTNQEIKQVVPYTRTATVDAVTKEVKYSAWTTKNSNWPKYVAPVVPGYTPDKDIIELTYVPADGKDVTVEINYTADPEPDEPATPVKPGEPITPVTPTKPGKQTTPVKPITPTKPGKQTTPVKATTPTKPGKQTKSVKPTKPEKPAKQIKHEVVKPVKGTKGKQLYGSPQAKVDSKAAQNVVDKTNGNNDKKLPQTNGESNWQLSLLGVGVLALALLVLKKKRDDE</sequence>
<keyword evidence="2" id="KW-0964">Secreted</keyword>
<feature type="compositionally biased region" description="Polar residues" evidence="5">
    <location>
        <begin position="65"/>
        <end position="106"/>
    </location>
</feature>
<dbReference type="Gene3D" id="2.60.40.4300">
    <property type="match status" value="5"/>
</dbReference>
<feature type="region of interest" description="Disordered" evidence="5">
    <location>
        <begin position="2428"/>
        <end position="2552"/>
    </location>
</feature>
<evidence type="ECO:0000256" key="3">
    <source>
        <dbReference type="ARBA" id="ARBA00022729"/>
    </source>
</evidence>
<feature type="region of interest" description="Disordered" evidence="5">
    <location>
        <begin position="2156"/>
        <end position="2192"/>
    </location>
</feature>
<dbReference type="InterPro" id="IPR019931">
    <property type="entry name" value="LPXTG_anchor"/>
</dbReference>
<keyword evidence="3" id="KW-0732">Signal</keyword>
<feature type="compositionally biased region" description="Low complexity" evidence="5">
    <location>
        <begin position="2174"/>
        <end position="2186"/>
    </location>
</feature>
<feature type="compositionally biased region" description="Polar residues" evidence="5">
    <location>
        <begin position="2536"/>
        <end position="2552"/>
    </location>
</feature>
<evidence type="ECO:0000256" key="6">
    <source>
        <dbReference type="SAM" id="Phobius"/>
    </source>
</evidence>
<feature type="region of interest" description="Disordered" evidence="5">
    <location>
        <begin position="44"/>
        <end position="147"/>
    </location>
</feature>
<gene>
    <name evidence="8" type="ORF">FC59_GL000010</name>
</gene>
<keyword evidence="1" id="KW-0134">Cell wall</keyword>
<dbReference type="NCBIfam" id="TIGR01168">
    <property type="entry name" value="YSIRK_signal"/>
    <property type="match status" value="1"/>
</dbReference>